<dbReference type="EMBL" id="BK016242">
    <property type="protein sequence ID" value="DAG04361.1"/>
    <property type="molecule type" value="Genomic_DNA"/>
</dbReference>
<proteinExistence type="predicted"/>
<sequence>MHPFCTPSASQIKKRIPVRIKVLTIQIGDLPRYIQIMILDRKTMLLTILKQFRD</sequence>
<accession>A0A8S5VC56</accession>
<reference evidence="1" key="1">
    <citation type="journal article" date="2021" name="Proc. Natl. Acad. Sci. U.S.A.">
        <title>A Catalog of Tens of Thousands of Viruses from Human Metagenomes Reveals Hidden Associations with Chronic Diseases.</title>
        <authorList>
            <person name="Tisza M.J."/>
            <person name="Buck C.B."/>
        </authorList>
    </citation>
    <scope>NUCLEOTIDE SEQUENCE</scope>
    <source>
        <strain evidence="1">CtYkG6</strain>
    </source>
</reference>
<protein>
    <submittedName>
        <fullName evidence="1">Uncharacterized protein</fullName>
    </submittedName>
</protein>
<evidence type="ECO:0000313" key="1">
    <source>
        <dbReference type="EMBL" id="DAG04361.1"/>
    </source>
</evidence>
<organism evidence="1">
    <name type="scientific">Siphoviridae sp. ctYkG6</name>
    <dbReference type="NCBI Taxonomy" id="2825551"/>
    <lineage>
        <taxon>Viruses</taxon>
        <taxon>Duplodnaviria</taxon>
        <taxon>Heunggongvirae</taxon>
        <taxon>Uroviricota</taxon>
        <taxon>Caudoviricetes</taxon>
    </lineage>
</organism>
<name>A0A8S5VC56_9CAUD</name>